<evidence type="ECO:0000259" key="1">
    <source>
        <dbReference type="Pfam" id="PF13588"/>
    </source>
</evidence>
<dbReference type="Proteomes" id="UP000317593">
    <property type="component" value="Unassembled WGS sequence"/>
</dbReference>
<dbReference type="AlphaFoldDB" id="A0A521AE19"/>
<sequence length="306" mass="35489">MKSIATFIYPRVVWREGRKMLWNPIHRQPMKNRPEERVRLRIIEYLLLAGWSIHRISTEEKIGKLADTGMRTDIICYSQEFEPRILVECKAEHIPITRKTAEQVARYNQQVGSPYLLMSNGIADFWYVVRDGQVEVLDKQPDFLYSDGIPLPDYGFKDWDRRGFAGAEASPALRKWLVRLLPGLWHEQAPSNIRFLTFSQQLIDLDLSHYYLIKPINKQRRLALTTLTTAYGGSRMVAILNENNNNRGVIEINLDLLFEGAHKNSTIYSEAGTCTIDVRDFVDLPDTTDAELLTEQIPRVFLEYLE</sequence>
<feature type="domain" description="Type I restriction enzyme R protein N-terminal" evidence="1">
    <location>
        <begin position="34"/>
        <end position="136"/>
    </location>
</feature>
<dbReference type="Pfam" id="PF13588">
    <property type="entry name" value="HSDR_N_2"/>
    <property type="match status" value="1"/>
</dbReference>
<evidence type="ECO:0000313" key="2">
    <source>
        <dbReference type="EMBL" id="SMO33065.1"/>
    </source>
</evidence>
<dbReference type="OrthoDB" id="9790377at2"/>
<dbReference type="InterPro" id="IPR029464">
    <property type="entry name" value="HSDR_N"/>
</dbReference>
<accession>A0A521AE19</accession>
<keyword evidence="3" id="KW-1185">Reference proteome</keyword>
<proteinExistence type="predicted"/>
<dbReference type="RefSeq" id="WP_142712554.1">
    <property type="nucleotide sequence ID" value="NZ_FXTH01000001.1"/>
</dbReference>
<organism evidence="2 3">
    <name type="scientific">Fodinibius sediminis</name>
    <dbReference type="NCBI Taxonomy" id="1214077"/>
    <lineage>
        <taxon>Bacteria</taxon>
        <taxon>Pseudomonadati</taxon>
        <taxon>Balneolota</taxon>
        <taxon>Balneolia</taxon>
        <taxon>Balneolales</taxon>
        <taxon>Balneolaceae</taxon>
        <taxon>Fodinibius</taxon>
    </lineage>
</organism>
<name>A0A521AE19_9BACT</name>
<protein>
    <submittedName>
        <fullName evidence="2">Type I restriction enzyme R protein N terminus (HSDR_N)</fullName>
    </submittedName>
</protein>
<gene>
    <name evidence="2" type="ORF">SAMN06265218_10164</name>
</gene>
<reference evidence="2 3" key="1">
    <citation type="submission" date="2017-05" db="EMBL/GenBank/DDBJ databases">
        <authorList>
            <person name="Varghese N."/>
            <person name="Submissions S."/>
        </authorList>
    </citation>
    <scope>NUCLEOTIDE SEQUENCE [LARGE SCALE GENOMIC DNA]</scope>
    <source>
        <strain evidence="2 3">DSM 21194</strain>
    </source>
</reference>
<dbReference type="EMBL" id="FXTH01000001">
    <property type="protein sequence ID" value="SMO33065.1"/>
    <property type="molecule type" value="Genomic_DNA"/>
</dbReference>
<evidence type="ECO:0000313" key="3">
    <source>
        <dbReference type="Proteomes" id="UP000317593"/>
    </source>
</evidence>